<keyword evidence="7 15" id="KW-0732">Signal</keyword>
<evidence type="ECO:0000256" key="12">
    <source>
        <dbReference type="ARBA" id="ARBA00023139"/>
    </source>
</evidence>
<evidence type="ECO:0000313" key="18">
    <source>
        <dbReference type="EMBL" id="TCT05589.1"/>
    </source>
</evidence>
<dbReference type="GO" id="GO:0046930">
    <property type="term" value="C:pore complex"/>
    <property type="evidence" value="ECO:0007669"/>
    <property type="project" value="UniProtKB-KW"/>
</dbReference>
<comment type="subcellular location">
    <subcellularLocation>
        <location evidence="1">Cell outer membrane</location>
        <topology evidence="1">Multi-pass membrane protein</topology>
    </subcellularLocation>
</comment>
<evidence type="ECO:0000256" key="1">
    <source>
        <dbReference type="ARBA" id="ARBA00004571"/>
    </source>
</evidence>
<dbReference type="GO" id="GO:0015159">
    <property type="term" value="F:polysaccharide transmembrane transporter activity"/>
    <property type="evidence" value="ECO:0007669"/>
    <property type="project" value="InterPro"/>
</dbReference>
<sequence>MSVFHGLRAKRASLLLMAASALMGLTGCGLPGQGAATFDVMSSDQRVPSDVHSGFIVTELDERVVQILANTAKSSFYGGFGDRRPAATQRIGIGDAITVTIWEASSGGLFSAPVADRNSPGSHTAVIPEQTVTQHGYITVPYAGQINVLNKTTPEVQEAIIQGLQGKAIEPQALVTVSRNVSNTVTVGGEVVNGARVPLSPRGDRILDVLATAGGVRAPIHESFLSLTRGQRTSRVPMQLLLMNPRENIYVQPGDTLVVERVPQSFTAFGATGLRAVVNFDAAGISLEEAIAKSGGLLEFQSDPEGVFLLRFEPPSVAVQIDPSFPIPPGKTAVEVVYRINLRNTNSYFLARQVKVQNKDILYIASSPLTNLQKIMSIISPVTGTAATAVTLAQ</sequence>
<keyword evidence="10" id="KW-0626">Porin</keyword>
<evidence type="ECO:0000256" key="7">
    <source>
        <dbReference type="ARBA" id="ARBA00022729"/>
    </source>
</evidence>
<evidence type="ECO:0000256" key="15">
    <source>
        <dbReference type="SAM" id="SignalP"/>
    </source>
</evidence>
<name>A0A4R3M0A6_9HYPH</name>
<evidence type="ECO:0000256" key="8">
    <source>
        <dbReference type="ARBA" id="ARBA00023047"/>
    </source>
</evidence>
<evidence type="ECO:0000256" key="6">
    <source>
        <dbReference type="ARBA" id="ARBA00022692"/>
    </source>
</evidence>
<dbReference type="InterPro" id="IPR049712">
    <property type="entry name" value="Poly_export"/>
</dbReference>
<evidence type="ECO:0000313" key="19">
    <source>
        <dbReference type="Proteomes" id="UP000294664"/>
    </source>
</evidence>
<evidence type="ECO:0000259" key="17">
    <source>
        <dbReference type="Pfam" id="PF22461"/>
    </source>
</evidence>
<dbReference type="Gene3D" id="3.30.1950.10">
    <property type="entry name" value="wza like domain"/>
    <property type="match status" value="1"/>
</dbReference>
<dbReference type="PANTHER" id="PTHR33619:SF3">
    <property type="entry name" value="POLYSACCHARIDE EXPORT PROTEIN GFCE-RELATED"/>
    <property type="match status" value="1"/>
</dbReference>
<keyword evidence="9" id="KW-0406">Ion transport</keyword>
<keyword evidence="12" id="KW-0564">Palmitate</keyword>
<dbReference type="RefSeq" id="WP_207915980.1">
    <property type="nucleotide sequence ID" value="NZ_SMAI01000004.1"/>
</dbReference>
<dbReference type="Pfam" id="PF02563">
    <property type="entry name" value="Poly_export"/>
    <property type="match status" value="1"/>
</dbReference>
<evidence type="ECO:0000256" key="9">
    <source>
        <dbReference type="ARBA" id="ARBA00023065"/>
    </source>
</evidence>
<dbReference type="InterPro" id="IPR003715">
    <property type="entry name" value="Poly_export_N"/>
</dbReference>
<evidence type="ECO:0000256" key="11">
    <source>
        <dbReference type="ARBA" id="ARBA00023136"/>
    </source>
</evidence>
<organism evidence="18 19">
    <name type="scientific">Aquabacter spiritensis</name>
    <dbReference type="NCBI Taxonomy" id="933073"/>
    <lineage>
        <taxon>Bacteria</taxon>
        <taxon>Pseudomonadati</taxon>
        <taxon>Pseudomonadota</taxon>
        <taxon>Alphaproteobacteria</taxon>
        <taxon>Hyphomicrobiales</taxon>
        <taxon>Xanthobacteraceae</taxon>
        <taxon>Aquabacter</taxon>
    </lineage>
</organism>
<dbReference type="Gene3D" id="3.10.560.10">
    <property type="entry name" value="Outer membrane lipoprotein wza domain like"/>
    <property type="match status" value="2"/>
</dbReference>
<evidence type="ECO:0000256" key="10">
    <source>
        <dbReference type="ARBA" id="ARBA00023114"/>
    </source>
</evidence>
<dbReference type="Pfam" id="PF22461">
    <property type="entry name" value="SLBB_2"/>
    <property type="match status" value="1"/>
</dbReference>
<evidence type="ECO:0000256" key="5">
    <source>
        <dbReference type="ARBA" id="ARBA00022597"/>
    </source>
</evidence>
<evidence type="ECO:0000256" key="3">
    <source>
        <dbReference type="ARBA" id="ARBA00022448"/>
    </source>
</evidence>
<gene>
    <name evidence="18" type="ORF">EDC64_104146</name>
</gene>
<keyword evidence="14" id="KW-0449">Lipoprotein</keyword>
<keyword evidence="3" id="KW-0813">Transport</keyword>
<dbReference type="InterPro" id="IPR054765">
    <property type="entry name" value="SLBB_dom"/>
</dbReference>
<evidence type="ECO:0000259" key="16">
    <source>
        <dbReference type="Pfam" id="PF02563"/>
    </source>
</evidence>
<evidence type="ECO:0000256" key="2">
    <source>
        <dbReference type="ARBA" id="ARBA00009450"/>
    </source>
</evidence>
<protein>
    <submittedName>
        <fullName evidence="18">Polysaccharide export outer membrane protein</fullName>
    </submittedName>
</protein>
<accession>A0A4R3M0A6</accession>
<evidence type="ECO:0000256" key="4">
    <source>
        <dbReference type="ARBA" id="ARBA00022452"/>
    </source>
</evidence>
<keyword evidence="5" id="KW-0762">Sugar transport</keyword>
<keyword evidence="4" id="KW-1134">Transmembrane beta strand</keyword>
<keyword evidence="11" id="KW-0472">Membrane</keyword>
<evidence type="ECO:0000256" key="13">
    <source>
        <dbReference type="ARBA" id="ARBA00023237"/>
    </source>
</evidence>
<comment type="caution">
    <text evidence="18">The sequence shown here is derived from an EMBL/GenBank/DDBJ whole genome shotgun (WGS) entry which is preliminary data.</text>
</comment>
<feature type="domain" description="Polysaccharide export protein N-terminal" evidence="16">
    <location>
        <begin position="86"/>
        <end position="177"/>
    </location>
</feature>
<feature type="chain" id="PRO_5020426563" evidence="15">
    <location>
        <begin position="24"/>
        <end position="394"/>
    </location>
</feature>
<comment type="similarity">
    <text evidence="2">Belongs to the BexD/CtrA/VexA family.</text>
</comment>
<feature type="domain" description="SLBB" evidence="17">
    <location>
        <begin position="276"/>
        <end position="364"/>
    </location>
</feature>
<proteinExistence type="inferred from homology"/>
<dbReference type="AlphaFoldDB" id="A0A4R3M0A6"/>
<dbReference type="GO" id="GO:0015288">
    <property type="term" value="F:porin activity"/>
    <property type="evidence" value="ECO:0007669"/>
    <property type="project" value="UniProtKB-KW"/>
</dbReference>
<keyword evidence="19" id="KW-1185">Reference proteome</keyword>
<keyword evidence="13" id="KW-0998">Cell outer membrane</keyword>
<dbReference type="GO" id="GO:0006811">
    <property type="term" value="P:monoatomic ion transport"/>
    <property type="evidence" value="ECO:0007669"/>
    <property type="project" value="UniProtKB-KW"/>
</dbReference>
<dbReference type="Proteomes" id="UP000294664">
    <property type="component" value="Unassembled WGS sequence"/>
</dbReference>
<dbReference type="PANTHER" id="PTHR33619">
    <property type="entry name" value="POLYSACCHARIDE EXPORT PROTEIN GFCE-RELATED"/>
    <property type="match status" value="1"/>
</dbReference>
<dbReference type="EMBL" id="SMAI01000004">
    <property type="protein sequence ID" value="TCT05589.1"/>
    <property type="molecule type" value="Genomic_DNA"/>
</dbReference>
<feature type="signal peptide" evidence="15">
    <location>
        <begin position="1"/>
        <end position="23"/>
    </location>
</feature>
<dbReference type="GO" id="GO:0009279">
    <property type="term" value="C:cell outer membrane"/>
    <property type="evidence" value="ECO:0007669"/>
    <property type="project" value="UniProtKB-SubCell"/>
</dbReference>
<keyword evidence="6" id="KW-0812">Transmembrane</keyword>
<keyword evidence="8" id="KW-0625">Polysaccharide transport</keyword>
<evidence type="ECO:0000256" key="14">
    <source>
        <dbReference type="ARBA" id="ARBA00023288"/>
    </source>
</evidence>
<reference evidence="18 19" key="1">
    <citation type="submission" date="2019-03" db="EMBL/GenBank/DDBJ databases">
        <title>Genomic Encyclopedia of Type Strains, Phase IV (KMG-IV): sequencing the most valuable type-strain genomes for metagenomic binning, comparative biology and taxonomic classification.</title>
        <authorList>
            <person name="Goeker M."/>
        </authorList>
    </citation>
    <scope>NUCLEOTIDE SEQUENCE [LARGE SCALE GENOMIC DNA]</scope>
    <source>
        <strain evidence="18 19">DSM 9035</strain>
    </source>
</reference>